<keyword evidence="6" id="KW-0547">Nucleotide-binding</keyword>
<proteinExistence type="inferred from homology"/>
<keyword evidence="4" id="KW-0560">Oxidoreductase</keyword>
<name>Q3SIV0_THIDA</name>
<dbReference type="OrthoDB" id="178496at2"/>
<feature type="binding site" evidence="6">
    <location>
        <position position="280"/>
    </location>
    <ligand>
        <name>NAD(+)</name>
        <dbReference type="ChEBI" id="CHEBI:57540"/>
    </ligand>
</feature>
<accession>Q3SIV0</accession>
<dbReference type="GO" id="GO:0050660">
    <property type="term" value="F:flavin adenine dinucleotide binding"/>
    <property type="evidence" value="ECO:0007669"/>
    <property type="project" value="TreeGrafter"/>
</dbReference>
<dbReference type="STRING" id="292415.Tbd_1472"/>
<dbReference type="EMBL" id="CP000116">
    <property type="protein sequence ID" value="AAZ97425.1"/>
    <property type="molecule type" value="Genomic_DNA"/>
</dbReference>
<keyword evidence="2" id="KW-0285">Flavoprotein</keyword>
<dbReference type="AlphaFoldDB" id="Q3SIV0"/>
<gene>
    <name evidence="10" type="ordered locus">Tbd_1472</name>
</gene>
<dbReference type="SUPFAM" id="SSF51905">
    <property type="entry name" value="FAD/NAD(P)-binding domain"/>
    <property type="match status" value="1"/>
</dbReference>
<dbReference type="InterPro" id="IPR023753">
    <property type="entry name" value="FAD/NAD-binding_dom"/>
</dbReference>
<dbReference type="PANTHER" id="PTHR43014:SF2">
    <property type="entry name" value="MERCURIC REDUCTASE"/>
    <property type="match status" value="1"/>
</dbReference>
<evidence type="ECO:0000256" key="3">
    <source>
        <dbReference type="ARBA" id="ARBA00022827"/>
    </source>
</evidence>
<organism evidence="10 11">
    <name type="scientific">Thiobacillus denitrificans (strain ATCC 25259 / T1)</name>
    <dbReference type="NCBI Taxonomy" id="292415"/>
    <lineage>
        <taxon>Bacteria</taxon>
        <taxon>Pseudomonadati</taxon>
        <taxon>Pseudomonadota</taxon>
        <taxon>Betaproteobacteria</taxon>
        <taxon>Nitrosomonadales</taxon>
        <taxon>Thiobacillaceae</taxon>
        <taxon>Thiobacillus</taxon>
    </lineage>
</organism>
<dbReference type="Pfam" id="PF02852">
    <property type="entry name" value="Pyr_redox_dim"/>
    <property type="match status" value="1"/>
</dbReference>
<dbReference type="FunFam" id="3.30.390.30:FF:000001">
    <property type="entry name" value="Dihydrolipoyl dehydrogenase"/>
    <property type="match status" value="1"/>
</dbReference>
<dbReference type="RefSeq" id="WP_011311984.1">
    <property type="nucleotide sequence ID" value="NC_007404.1"/>
</dbReference>
<evidence type="ECO:0000259" key="9">
    <source>
        <dbReference type="Pfam" id="PF07992"/>
    </source>
</evidence>
<dbReference type="PRINTS" id="PR00411">
    <property type="entry name" value="PNDRDTASEI"/>
</dbReference>
<comment type="similarity">
    <text evidence="1">Belongs to the class-I pyridine nucleotide-disulfide oxidoreductase family.</text>
</comment>
<dbReference type="InterPro" id="IPR001100">
    <property type="entry name" value="Pyr_nuc-diS_OxRdtase"/>
</dbReference>
<evidence type="ECO:0000259" key="8">
    <source>
        <dbReference type="Pfam" id="PF02852"/>
    </source>
</evidence>
<dbReference type="PRINTS" id="PR00368">
    <property type="entry name" value="FADPNR"/>
</dbReference>
<dbReference type="SUPFAM" id="SSF55424">
    <property type="entry name" value="FAD/NAD-linked reductases, dimerisation (C-terminal) domain"/>
    <property type="match status" value="1"/>
</dbReference>
<feature type="binding site" evidence="6">
    <location>
        <position position="321"/>
    </location>
    <ligand>
        <name>FAD</name>
        <dbReference type="ChEBI" id="CHEBI:57692"/>
    </ligand>
</feature>
<dbReference type="GO" id="GO:0003955">
    <property type="term" value="F:NAD(P)H dehydrogenase (quinone) activity"/>
    <property type="evidence" value="ECO:0007669"/>
    <property type="project" value="TreeGrafter"/>
</dbReference>
<evidence type="ECO:0000256" key="5">
    <source>
        <dbReference type="PIRSR" id="PIRSR000350-2"/>
    </source>
</evidence>
<dbReference type="eggNOG" id="COG1249">
    <property type="taxonomic scope" value="Bacteria"/>
</dbReference>
<dbReference type="InterPro" id="IPR004099">
    <property type="entry name" value="Pyr_nucl-diS_OxRdtase_dimer"/>
</dbReference>
<evidence type="ECO:0000256" key="2">
    <source>
        <dbReference type="ARBA" id="ARBA00022630"/>
    </source>
</evidence>
<evidence type="ECO:0000256" key="1">
    <source>
        <dbReference type="ARBA" id="ARBA00007532"/>
    </source>
</evidence>
<keyword evidence="6" id="KW-0520">NAD</keyword>
<keyword evidence="3 6" id="KW-0274">FAD</keyword>
<feature type="domain" description="Pyridine nucleotide-disulphide oxidoreductase dimerisation" evidence="8">
    <location>
        <begin position="356"/>
        <end position="462"/>
    </location>
</feature>
<dbReference type="PIRSF" id="PIRSF000350">
    <property type="entry name" value="Mercury_reductase_MerA"/>
    <property type="match status" value="1"/>
</dbReference>
<comment type="cofactor">
    <cofactor evidence="6">
        <name>FAD</name>
        <dbReference type="ChEBI" id="CHEBI:57692"/>
    </cofactor>
    <text evidence="6">Binds 1 FAD per subunit.</text>
</comment>
<evidence type="ECO:0000256" key="6">
    <source>
        <dbReference type="PIRSR" id="PIRSR000350-3"/>
    </source>
</evidence>
<evidence type="ECO:0000313" key="10">
    <source>
        <dbReference type="EMBL" id="AAZ97425.1"/>
    </source>
</evidence>
<feature type="binding site" evidence="6">
    <location>
        <begin position="186"/>
        <end position="193"/>
    </location>
    <ligand>
        <name>NAD(+)</name>
        <dbReference type="ChEBI" id="CHEBI:57540"/>
    </ligand>
</feature>
<feature type="domain" description="FAD/NAD(P)-binding" evidence="9">
    <location>
        <begin position="11"/>
        <end position="336"/>
    </location>
</feature>
<dbReference type="Gene3D" id="3.50.50.60">
    <property type="entry name" value="FAD/NAD(P)-binding domain"/>
    <property type="match status" value="2"/>
</dbReference>
<keyword evidence="11" id="KW-1185">Reference proteome</keyword>
<evidence type="ECO:0000256" key="7">
    <source>
        <dbReference type="PIRSR" id="PIRSR000350-4"/>
    </source>
</evidence>
<dbReference type="HOGENOM" id="CLU_016755_1_2_4"/>
<evidence type="ECO:0000256" key="4">
    <source>
        <dbReference type="ARBA" id="ARBA00023002"/>
    </source>
</evidence>
<dbReference type="Proteomes" id="UP000008291">
    <property type="component" value="Chromosome"/>
</dbReference>
<feature type="disulfide bond" description="Redox-active" evidence="7">
    <location>
        <begin position="47"/>
        <end position="52"/>
    </location>
</feature>
<feature type="binding site" evidence="6">
    <location>
        <position position="56"/>
    </location>
    <ligand>
        <name>FAD</name>
        <dbReference type="ChEBI" id="CHEBI:57692"/>
    </ligand>
</feature>
<feature type="active site" description="Proton acceptor" evidence="5">
    <location>
        <position position="454"/>
    </location>
</feature>
<dbReference type="Gene3D" id="3.30.390.30">
    <property type="match status" value="1"/>
</dbReference>
<dbReference type="PANTHER" id="PTHR43014">
    <property type="entry name" value="MERCURIC REDUCTASE"/>
    <property type="match status" value="1"/>
</dbReference>
<dbReference type="Pfam" id="PF07992">
    <property type="entry name" value="Pyr_redox_2"/>
    <property type="match status" value="1"/>
</dbReference>
<dbReference type="InterPro" id="IPR016156">
    <property type="entry name" value="FAD/NAD-linked_Rdtase_dimer_sf"/>
</dbReference>
<evidence type="ECO:0000313" key="11">
    <source>
        <dbReference type="Proteomes" id="UP000008291"/>
    </source>
</evidence>
<dbReference type="InterPro" id="IPR036188">
    <property type="entry name" value="FAD/NAD-bd_sf"/>
</dbReference>
<dbReference type="KEGG" id="tbd:Tbd_1472"/>
<sequence>MGSETDHDNFDAVIVGAGQAAAPLAVALGAAGWRTAVVERRHVGGSCINFGCTPTKAMAASARVAALARRAAEFGLRAGTVEVDFPAVMQRARAIVARFRRRLEASLAGADNVELIFGDAIFQDARTLIVRRPDGESRTLAAAHVFINTGTRAALPPIPGLERLPLLHDDALLALETLPPHLLVIGGGYVGLEFAQMFRRFGSEVSLIQRDEQLAPREDPDVAEALREMLVEDGVKVYLEAKILDADRGRSSDGDSIALNLKTPTGPLRLLGSHLLVATGRRPNSDDLDLAAAGVETGADGYIRVNDRLETSAAGIYALGDVKGGPAFTHIAYDDARVLKTNLLGDGGASVADRPVPYTVFTDPQLGRIGLSEREARQSGRRVLRAHLQMAQVARAIETGEARGFVKALIDADSGEILGAAALGADGGELMAMLQLAMMGRIPYSRLHDAVFAHPTLAESLNALFAAPQPLPR</sequence>
<protein>
    <submittedName>
        <fullName evidence="10">Putative pyridine nucleotide-disulfide oxidoreductase</fullName>
    </submittedName>
</protein>
<reference evidence="10 11" key="1">
    <citation type="journal article" date="2006" name="J. Bacteriol.">
        <title>The genome sequence of the obligately chemolithoautotrophic, facultatively anaerobic bacterium Thiobacillus denitrificans.</title>
        <authorList>
            <person name="Beller H.R."/>
            <person name="Chain P.S."/>
            <person name="Letain T.E."/>
            <person name="Chakicherla A."/>
            <person name="Larimer F.W."/>
            <person name="Richardson P.M."/>
            <person name="Coleman M.A."/>
            <person name="Wood A.P."/>
            <person name="Kelly D.P."/>
        </authorList>
    </citation>
    <scope>NUCLEOTIDE SEQUENCE [LARGE SCALE GENOMIC DNA]</scope>
    <source>
        <strain evidence="10 11">ATCC 25259</strain>
    </source>
</reference>